<feature type="compositionally biased region" description="Basic and acidic residues" evidence="1">
    <location>
        <begin position="938"/>
        <end position="948"/>
    </location>
</feature>
<feature type="compositionally biased region" description="Polar residues" evidence="1">
    <location>
        <begin position="9"/>
        <end position="23"/>
    </location>
</feature>
<dbReference type="PANTHER" id="PTHR22591:SF2">
    <property type="entry name" value="XIN ACTIN-BINDING REPEAT-CONTAINING PROTEIN 1"/>
    <property type="match status" value="1"/>
</dbReference>
<feature type="region of interest" description="Disordered" evidence="1">
    <location>
        <begin position="1128"/>
        <end position="1167"/>
    </location>
</feature>
<feature type="region of interest" description="Disordered" evidence="1">
    <location>
        <begin position="1235"/>
        <end position="1263"/>
    </location>
</feature>
<feature type="compositionally biased region" description="Polar residues" evidence="1">
    <location>
        <begin position="759"/>
        <end position="770"/>
    </location>
</feature>
<feature type="compositionally biased region" description="Polar residues" evidence="1">
    <location>
        <begin position="778"/>
        <end position="789"/>
    </location>
</feature>
<feature type="region of interest" description="Disordered" evidence="1">
    <location>
        <begin position="619"/>
        <end position="659"/>
    </location>
</feature>
<feature type="compositionally biased region" description="Polar residues" evidence="1">
    <location>
        <begin position="1425"/>
        <end position="1434"/>
    </location>
</feature>
<keyword evidence="2" id="KW-1185">Reference proteome</keyword>
<feature type="compositionally biased region" description="Polar residues" evidence="1">
    <location>
        <begin position="619"/>
        <end position="655"/>
    </location>
</feature>
<dbReference type="GeneID" id="114453465"/>
<feature type="region of interest" description="Disordered" evidence="1">
    <location>
        <begin position="880"/>
        <end position="982"/>
    </location>
</feature>
<feature type="compositionally biased region" description="Polar residues" evidence="1">
    <location>
        <begin position="577"/>
        <end position="586"/>
    </location>
</feature>
<accession>A0A6P7KP01</accession>
<dbReference type="InParanoid" id="A0A6P7KP01"/>
<feature type="compositionally biased region" description="Basic and acidic residues" evidence="1">
    <location>
        <begin position="1136"/>
        <end position="1167"/>
    </location>
</feature>
<feature type="region of interest" description="Disordered" evidence="1">
    <location>
        <begin position="1"/>
        <end position="73"/>
    </location>
</feature>
<protein>
    <submittedName>
        <fullName evidence="3">Xin actin-binding repeat-containing protein 1-like</fullName>
    </submittedName>
</protein>
<proteinExistence type="predicted"/>
<dbReference type="InterPro" id="IPR030072">
    <property type="entry name" value="XIRP1/XIRP2"/>
</dbReference>
<feature type="compositionally biased region" description="Low complexity" evidence="1">
    <location>
        <begin position="1378"/>
        <end position="1393"/>
    </location>
</feature>
<feature type="region of interest" description="Disordered" evidence="1">
    <location>
        <begin position="569"/>
        <end position="606"/>
    </location>
</feature>
<dbReference type="GO" id="GO:0005925">
    <property type="term" value="C:focal adhesion"/>
    <property type="evidence" value="ECO:0007669"/>
    <property type="project" value="TreeGrafter"/>
</dbReference>
<name>A0A6P7KP01_9TELE</name>
<feature type="region of interest" description="Disordered" evidence="1">
    <location>
        <begin position="221"/>
        <end position="240"/>
    </location>
</feature>
<dbReference type="RefSeq" id="XP_028289171.1">
    <property type="nucleotide sequence ID" value="XM_028433370.1"/>
</dbReference>
<feature type="region of interest" description="Disordered" evidence="1">
    <location>
        <begin position="806"/>
        <end position="842"/>
    </location>
</feature>
<gene>
    <name evidence="3" type="primary">LOC114453465</name>
</gene>
<reference evidence="3" key="1">
    <citation type="submission" date="2025-08" db="UniProtKB">
        <authorList>
            <consortium name="RefSeq"/>
        </authorList>
    </citation>
    <scope>IDENTIFICATION</scope>
</reference>
<feature type="compositionally biased region" description="Basic and acidic residues" evidence="1">
    <location>
        <begin position="806"/>
        <end position="822"/>
    </location>
</feature>
<feature type="region of interest" description="Disordered" evidence="1">
    <location>
        <begin position="725"/>
        <end position="792"/>
    </location>
</feature>
<feature type="compositionally biased region" description="Polar residues" evidence="1">
    <location>
        <begin position="949"/>
        <end position="962"/>
    </location>
</feature>
<feature type="compositionally biased region" description="Low complexity" evidence="1">
    <location>
        <begin position="1327"/>
        <end position="1342"/>
    </location>
</feature>
<dbReference type="GO" id="GO:0001725">
    <property type="term" value="C:stress fiber"/>
    <property type="evidence" value="ECO:0007669"/>
    <property type="project" value="TreeGrafter"/>
</dbReference>
<organism evidence="2 3">
    <name type="scientific">Parambassis ranga</name>
    <name type="common">Indian glassy fish</name>
    <dbReference type="NCBI Taxonomy" id="210632"/>
    <lineage>
        <taxon>Eukaryota</taxon>
        <taxon>Metazoa</taxon>
        <taxon>Chordata</taxon>
        <taxon>Craniata</taxon>
        <taxon>Vertebrata</taxon>
        <taxon>Euteleostomi</taxon>
        <taxon>Actinopterygii</taxon>
        <taxon>Neopterygii</taxon>
        <taxon>Teleostei</taxon>
        <taxon>Neoteleostei</taxon>
        <taxon>Acanthomorphata</taxon>
        <taxon>Ovalentaria</taxon>
        <taxon>Ambassidae</taxon>
        <taxon>Parambassis</taxon>
    </lineage>
</organism>
<feature type="compositionally biased region" description="Basic and acidic residues" evidence="1">
    <location>
        <begin position="588"/>
        <end position="597"/>
    </location>
</feature>
<evidence type="ECO:0000313" key="2">
    <source>
        <dbReference type="Proteomes" id="UP000515145"/>
    </source>
</evidence>
<evidence type="ECO:0000313" key="3">
    <source>
        <dbReference type="RefSeq" id="XP_028289171.1"/>
    </source>
</evidence>
<sequence length="1545" mass="171397">MSALYLSKVATQESKPEQEQSPGSGRGVKLTKMDSTSQQNRDDLPPPPSSKHHPGPEDLFGAHSQPPMPSHPSKEILYQQRQKCELRRLLKHTHPELKMLDSVVDEELAEVLSSEGVTAGETGYEGEVLSRRLIFESCGQSNRVSPYNPKMHMAVGTVDRCDFSKTSAVSAEKPPTGIIKDDKPLGFSPDLNAECEEEEIKIDVRATRRIFESQSMNICRPNPGSKFQVRASTPGDETKTVQKQCSARDSSVSREVSAGQTLCEDQFTSFPESDRVTEEIKTSAAMIQNNPFIPANIEREHTSKTQIQAGDTGVGEDCLTANVKNRTHLFESMPFDKIRHQNRDEIETMVENIKDTLSFLYQAGAIHSGGSIIEVNETMIAKKATFILSESGPEIRCDQVAEGGAQNFILQLLPRVNLKPQVTYLKEDSKGSMEVIVVDVPVHQHHLNTSKDTEFRTANVVQLIEDILNQDNSLRKGVIIQKDVNSCAKVIVYSLYNYFDEEDVKSYSPPQGSHMTAVTESAISSLLGTPQYQTCQGTIRPEITVRGNVKLFKSCIEKGDLEYLKTLQAESTDEEPPQNQTVTGQNAELHHQQRGDQAEESTQEWVPVDVKRLRSMFSGDQQQTQAKTNINGNPPQSTTVTHPLTGQTVHTTQGNTEGGQVKNTLQGAQEWDFKSVPQASHLHFQTYDDDRVHQAELVEVIDDNDEIANLQNAILSLQQATMEAKSLYHSSQEKQKTPNQEPPERTHVPVTAEEHKQPKISQGSELNSCTDPGKDELSSASRFSSGHTSDCQHKNIETCHEDIKSDKAQTTEKEEKCEEIQKQKTAVSPAQSSEITPAQQEEEEVVFQGKLQAALESLERSNINVSRGDFRAAMIYRNSSKHHQERLQTVPNPEIEFESVQEETAAKREPLLQSENKTSAESEKTKTPVRPKPAIPPKPEHLKAKQRNDQSSNTKNTNQRDSVSPKEPAPQDPKPLLKTSASCKDNSIAGLVLDSANHQGNKSLHEAVKVSEEAEVTPQVPSPPATIQNVSIDKTIIKEEENVSAEKKSSQDIAVKDNIDEASERHPDFHEACQIFGGKKATKIAPVKPKRVKIAQPDNKSAKPGDNDASDFAHMIPKPVQMLTDPSCYIRGQAPDSKDKPEKERKQESKVEMREKKGRTETEDERRQRLSVHMDEIMRGNINAAMEIFDNLRKQEELQSILSRVEEIEADTSEVDVRSLRSVFENVPDWVVGSDKKKQKRVQAENRDSPPPLKENTESSSSMAHVFGDLERASEEIMNLKVQTLARLMDIEEAIKKALYSVSTLKSDSDISGLSCLFKESLGAVQGSPSSGNISKISIGSSRTKSQQLQQSKATQKSTAKQARKDQSKEAVSAKQRASPPSSPAFISIQSAARKTDKTDEALPETPVCPACQQSPKVEEKFRTTKTLTCNSPAQKRRRDPRKGGQKHTACSSLNPNRELSVLAVQTDGEGNSIIGTKTVTENYERTDNFGNRFYSSKTSTVVTTQPETTKTPTSDVVFSPATHQVTTYPDIQLPVNQINTSMPK</sequence>
<feature type="compositionally biased region" description="Basic residues" evidence="1">
    <location>
        <begin position="1435"/>
        <end position="1446"/>
    </location>
</feature>
<dbReference type="GO" id="GO:0051015">
    <property type="term" value="F:actin filament binding"/>
    <property type="evidence" value="ECO:0007669"/>
    <property type="project" value="TreeGrafter"/>
</dbReference>
<evidence type="ECO:0000256" key="1">
    <source>
        <dbReference type="SAM" id="MobiDB-lite"/>
    </source>
</evidence>
<feature type="compositionally biased region" description="Polar residues" evidence="1">
    <location>
        <begin position="826"/>
        <end position="839"/>
    </location>
</feature>
<feature type="compositionally biased region" description="Basic and acidic residues" evidence="1">
    <location>
        <begin position="731"/>
        <end position="757"/>
    </location>
</feature>
<dbReference type="GO" id="GO:0007015">
    <property type="term" value="P:actin filament organization"/>
    <property type="evidence" value="ECO:0007669"/>
    <property type="project" value="TreeGrafter"/>
</dbReference>
<feature type="compositionally biased region" description="Polar residues" evidence="1">
    <location>
        <begin position="1343"/>
        <end position="1361"/>
    </location>
</feature>
<dbReference type="Proteomes" id="UP000515145">
    <property type="component" value="Chromosome 20"/>
</dbReference>
<dbReference type="OrthoDB" id="6129702at2759"/>
<feature type="region of interest" description="Disordered" evidence="1">
    <location>
        <begin position="1323"/>
        <end position="1455"/>
    </location>
</feature>
<feature type="region of interest" description="Disordered" evidence="1">
    <location>
        <begin position="1087"/>
        <end position="1113"/>
    </location>
</feature>
<dbReference type="PANTHER" id="PTHR22591">
    <property type="entry name" value="XIN"/>
    <property type="match status" value="1"/>
</dbReference>